<organism evidence="1 2">
    <name type="scientific">Paenibacillus macquariensis</name>
    <dbReference type="NCBI Taxonomy" id="948756"/>
    <lineage>
        <taxon>Bacteria</taxon>
        <taxon>Bacillati</taxon>
        <taxon>Bacillota</taxon>
        <taxon>Bacilli</taxon>
        <taxon>Bacillales</taxon>
        <taxon>Paenibacillaceae</taxon>
        <taxon>Paenibacillus</taxon>
    </lineage>
</organism>
<evidence type="ECO:0008006" key="3">
    <source>
        <dbReference type="Google" id="ProtNLM"/>
    </source>
</evidence>
<evidence type="ECO:0000313" key="2">
    <source>
        <dbReference type="Proteomes" id="UP000186666"/>
    </source>
</evidence>
<keyword evidence="2" id="KW-1185">Reference proteome</keyword>
<name>A0ABY1K9J4_9BACL</name>
<evidence type="ECO:0000313" key="1">
    <source>
        <dbReference type="EMBL" id="SIR46061.1"/>
    </source>
</evidence>
<accession>A0ABY1K9J4</accession>
<dbReference type="RefSeq" id="WP_068592075.1">
    <property type="nucleotide sequence ID" value="NZ_FTNK01000014.1"/>
</dbReference>
<dbReference type="EMBL" id="FTNK01000014">
    <property type="protein sequence ID" value="SIR46061.1"/>
    <property type="molecule type" value="Genomic_DNA"/>
</dbReference>
<dbReference type="Proteomes" id="UP000186666">
    <property type="component" value="Unassembled WGS sequence"/>
</dbReference>
<gene>
    <name evidence="1" type="ORF">SAMN05421578_114146</name>
</gene>
<reference evidence="1 2" key="1">
    <citation type="submission" date="2017-01" db="EMBL/GenBank/DDBJ databases">
        <authorList>
            <person name="Varghese N."/>
            <person name="Submissions S."/>
        </authorList>
    </citation>
    <scope>NUCLEOTIDE SEQUENCE [LARGE SCALE GENOMIC DNA]</scope>
    <source>
        <strain evidence="1 2">ATCC 23464</strain>
    </source>
</reference>
<sequence>MQKFSEEDGIVLKKRKCRIQAFRREAITKAIAFAYKVSVGKLLRKQLLALGFQPLEAVNNQEIGGQQRSEG</sequence>
<protein>
    <recommendedName>
        <fullName evidence="3">Transposase</fullName>
    </recommendedName>
</protein>
<comment type="caution">
    <text evidence="1">The sequence shown here is derived from an EMBL/GenBank/DDBJ whole genome shotgun (WGS) entry which is preliminary data.</text>
</comment>
<proteinExistence type="predicted"/>